<dbReference type="GO" id="GO:0000731">
    <property type="term" value="P:DNA synthesis involved in DNA repair"/>
    <property type="evidence" value="ECO:0007669"/>
    <property type="project" value="TreeGrafter"/>
</dbReference>
<comment type="subcellular location">
    <subcellularLocation>
        <location evidence="1 9 10">Cytoplasm</location>
    </subcellularLocation>
</comment>
<dbReference type="STRING" id="1798374.A2Z33_03365"/>
<keyword evidence="9 10" id="KW-0227">DNA damage</keyword>
<evidence type="ECO:0000256" key="9">
    <source>
        <dbReference type="HAMAP-Rule" id="MF_00365"/>
    </source>
</evidence>
<evidence type="ECO:0000256" key="10">
    <source>
        <dbReference type="RuleBase" id="RU000578"/>
    </source>
</evidence>
<dbReference type="InterPro" id="IPR001238">
    <property type="entry name" value="DNA-binding_RecF"/>
</dbReference>
<comment type="function">
    <text evidence="9 10">The RecF protein is involved in DNA metabolism; it is required for DNA replication and normal SOS inducibility. RecF binds preferentially to single-stranded, linear DNA. It also seems to bind ATP.</text>
</comment>
<evidence type="ECO:0000259" key="11">
    <source>
        <dbReference type="Pfam" id="PF02463"/>
    </source>
</evidence>
<keyword evidence="8 9" id="KW-0238">DNA-binding</keyword>
<dbReference type="Gene3D" id="1.20.1050.90">
    <property type="entry name" value="RecF/RecN/SMC, N-terminal domain"/>
    <property type="match status" value="1"/>
</dbReference>
<accession>A0A1F5YVD6</accession>
<evidence type="ECO:0000313" key="13">
    <source>
        <dbReference type="Proteomes" id="UP000178448"/>
    </source>
</evidence>
<feature type="domain" description="RecF/RecN/SMC N-terminal" evidence="11">
    <location>
        <begin position="3"/>
        <end position="338"/>
    </location>
</feature>
<keyword evidence="6 9" id="KW-0547">Nucleotide-binding</keyword>
<dbReference type="PANTHER" id="PTHR32182:SF0">
    <property type="entry name" value="DNA REPLICATION AND REPAIR PROTEIN RECF"/>
    <property type="match status" value="1"/>
</dbReference>
<dbReference type="GO" id="GO:0003697">
    <property type="term" value="F:single-stranded DNA binding"/>
    <property type="evidence" value="ECO:0007669"/>
    <property type="project" value="UniProtKB-UniRule"/>
</dbReference>
<dbReference type="InterPro" id="IPR027417">
    <property type="entry name" value="P-loop_NTPase"/>
</dbReference>
<evidence type="ECO:0000256" key="8">
    <source>
        <dbReference type="ARBA" id="ARBA00023125"/>
    </source>
</evidence>
<dbReference type="EMBL" id="MFJD01000004">
    <property type="protein sequence ID" value="OGG04170.1"/>
    <property type="molecule type" value="Genomic_DNA"/>
</dbReference>
<proteinExistence type="inferred from homology"/>
<dbReference type="InterPro" id="IPR003395">
    <property type="entry name" value="RecF/RecN/SMC_N"/>
</dbReference>
<evidence type="ECO:0000256" key="7">
    <source>
        <dbReference type="ARBA" id="ARBA00022840"/>
    </source>
</evidence>
<dbReference type="GO" id="GO:0005737">
    <property type="term" value="C:cytoplasm"/>
    <property type="evidence" value="ECO:0007669"/>
    <property type="project" value="UniProtKB-SubCell"/>
</dbReference>
<feature type="binding site" evidence="9">
    <location>
        <begin position="30"/>
        <end position="37"/>
    </location>
    <ligand>
        <name>ATP</name>
        <dbReference type="ChEBI" id="CHEBI:30616"/>
    </ligand>
</feature>
<dbReference type="Pfam" id="PF02463">
    <property type="entry name" value="SMC_N"/>
    <property type="match status" value="1"/>
</dbReference>
<dbReference type="GO" id="GO:0006302">
    <property type="term" value="P:double-strand break repair"/>
    <property type="evidence" value="ECO:0007669"/>
    <property type="project" value="TreeGrafter"/>
</dbReference>
<evidence type="ECO:0000256" key="3">
    <source>
        <dbReference type="ARBA" id="ARBA00020170"/>
    </source>
</evidence>
<evidence type="ECO:0000256" key="5">
    <source>
        <dbReference type="ARBA" id="ARBA00022705"/>
    </source>
</evidence>
<dbReference type="PROSITE" id="PS00617">
    <property type="entry name" value="RECF_1"/>
    <property type="match status" value="1"/>
</dbReference>
<dbReference type="InterPro" id="IPR018078">
    <property type="entry name" value="DNA-binding_RecF_CS"/>
</dbReference>
<keyword evidence="4 9" id="KW-0963">Cytoplasm</keyword>
<reference evidence="12 13" key="1">
    <citation type="journal article" date="2016" name="Nat. Commun.">
        <title>Thousands of microbial genomes shed light on interconnected biogeochemical processes in an aquifer system.</title>
        <authorList>
            <person name="Anantharaman K."/>
            <person name="Brown C.T."/>
            <person name="Hug L.A."/>
            <person name="Sharon I."/>
            <person name="Castelle C.J."/>
            <person name="Probst A.J."/>
            <person name="Thomas B.C."/>
            <person name="Singh A."/>
            <person name="Wilkins M.J."/>
            <person name="Karaoz U."/>
            <person name="Brodie E.L."/>
            <person name="Williams K.H."/>
            <person name="Hubbard S.S."/>
            <person name="Banfield J.F."/>
        </authorList>
    </citation>
    <scope>NUCLEOTIDE SEQUENCE [LARGE SCALE GENOMIC DNA]</scope>
</reference>
<name>A0A1F5YVD6_9BACT</name>
<protein>
    <recommendedName>
        <fullName evidence="3 9">DNA replication and repair protein RecF</fullName>
    </recommendedName>
</protein>
<evidence type="ECO:0000313" key="12">
    <source>
        <dbReference type="EMBL" id="OGG04170.1"/>
    </source>
</evidence>
<dbReference type="Gene3D" id="3.40.50.300">
    <property type="entry name" value="P-loop containing nucleotide triphosphate hydrolases"/>
    <property type="match status" value="1"/>
</dbReference>
<keyword evidence="9 10" id="KW-0234">DNA repair</keyword>
<sequence length="363" mass="41066">MILTRVSLTGFRNYTKKSFPFNPGVTLVLGPNASGKTNILEAISALSAGKSFRADRDAEMIRWGSELARVQGTADDTVLELVITTGQVGGRTVPGKKYLVNGVSRRPADFAGQLRTVLFWPEDMELVTDSPGLRRRYMDRVLSQVDREYRRNLLSYERGIRQRNRLLELINEGKSSRTQLIFWNQLLIKSGGYITDARGNFLEYVSRQVIPGMTLRISYDKSVISETRLEEYRDEEVAAKATLVGPHRDDCIFQMRHSDNTDWLDLSRFGSRGEQRMGVLWLKLAEVAFITERAGNKPLLLLDDILSELDTAHRDLVIELIRQHQVIVTSAEEDAAEVLQKHRIPYDTVRLPADDRSGAGAVK</sequence>
<comment type="caution">
    <text evidence="12">The sequence shown here is derived from an EMBL/GenBank/DDBJ whole genome shotgun (WGS) entry which is preliminary data.</text>
</comment>
<dbReference type="Proteomes" id="UP000178448">
    <property type="component" value="Unassembled WGS sequence"/>
</dbReference>
<comment type="similarity">
    <text evidence="2 9 10">Belongs to the RecF family.</text>
</comment>
<dbReference type="PANTHER" id="PTHR32182">
    <property type="entry name" value="DNA REPLICATION AND REPAIR PROTEIN RECF"/>
    <property type="match status" value="1"/>
</dbReference>
<dbReference type="AlphaFoldDB" id="A0A1F5YVD6"/>
<dbReference type="NCBIfam" id="TIGR00611">
    <property type="entry name" value="recf"/>
    <property type="match status" value="1"/>
</dbReference>
<gene>
    <name evidence="9" type="primary">recF</name>
    <name evidence="12" type="ORF">A2Z33_03365</name>
</gene>
<keyword evidence="5 9" id="KW-0235">DNA replication</keyword>
<evidence type="ECO:0000256" key="4">
    <source>
        <dbReference type="ARBA" id="ARBA00022490"/>
    </source>
</evidence>
<dbReference type="SUPFAM" id="SSF52540">
    <property type="entry name" value="P-loop containing nucleoside triphosphate hydrolases"/>
    <property type="match status" value="1"/>
</dbReference>
<dbReference type="GO" id="GO:0005524">
    <property type="term" value="F:ATP binding"/>
    <property type="evidence" value="ECO:0007669"/>
    <property type="project" value="UniProtKB-UniRule"/>
</dbReference>
<dbReference type="GO" id="GO:0009432">
    <property type="term" value="P:SOS response"/>
    <property type="evidence" value="ECO:0007669"/>
    <property type="project" value="UniProtKB-UniRule"/>
</dbReference>
<evidence type="ECO:0000256" key="1">
    <source>
        <dbReference type="ARBA" id="ARBA00004496"/>
    </source>
</evidence>
<dbReference type="GO" id="GO:0006260">
    <property type="term" value="P:DNA replication"/>
    <property type="evidence" value="ECO:0007669"/>
    <property type="project" value="UniProtKB-UniRule"/>
</dbReference>
<keyword evidence="7 9" id="KW-0067">ATP-binding</keyword>
<dbReference type="HAMAP" id="MF_00365">
    <property type="entry name" value="RecF"/>
    <property type="match status" value="1"/>
</dbReference>
<dbReference type="PROSITE" id="PS00618">
    <property type="entry name" value="RECF_2"/>
    <property type="match status" value="1"/>
</dbReference>
<evidence type="ECO:0000256" key="2">
    <source>
        <dbReference type="ARBA" id="ARBA00008016"/>
    </source>
</evidence>
<keyword evidence="9 10" id="KW-0742">SOS response</keyword>
<evidence type="ECO:0000256" key="6">
    <source>
        <dbReference type="ARBA" id="ARBA00022741"/>
    </source>
</evidence>
<organism evidence="12 13">
    <name type="scientific">Candidatus Gottesmanbacteria bacterium RBG_16_52_11</name>
    <dbReference type="NCBI Taxonomy" id="1798374"/>
    <lineage>
        <taxon>Bacteria</taxon>
        <taxon>Candidatus Gottesmaniibacteriota</taxon>
    </lineage>
</organism>
<dbReference type="InterPro" id="IPR042174">
    <property type="entry name" value="RecF_2"/>
</dbReference>